<dbReference type="InterPro" id="IPR029044">
    <property type="entry name" value="Nucleotide-diphossugar_trans"/>
</dbReference>
<dbReference type="AlphaFoldDB" id="A0A9X1XJZ6"/>
<comment type="caution">
    <text evidence="2">The sequence shown here is derived from an EMBL/GenBank/DDBJ whole genome shotgun (WGS) entry which is preliminary data.</text>
</comment>
<evidence type="ECO:0000313" key="2">
    <source>
        <dbReference type="EMBL" id="MCK6263268.1"/>
    </source>
</evidence>
<dbReference type="InterPro" id="IPR050834">
    <property type="entry name" value="Glycosyltransf_2"/>
</dbReference>
<gene>
    <name evidence="2" type="ORF">KP803_08255</name>
</gene>
<dbReference type="RefSeq" id="WP_248008355.1">
    <property type="nucleotide sequence ID" value="NZ_JAJHVV010000004.1"/>
</dbReference>
<evidence type="ECO:0000259" key="1">
    <source>
        <dbReference type="Pfam" id="PF00535"/>
    </source>
</evidence>
<dbReference type="EMBL" id="JAJHVV010000004">
    <property type="protein sequence ID" value="MCK6263268.1"/>
    <property type="molecule type" value="Genomic_DNA"/>
</dbReference>
<dbReference type="Pfam" id="PF00535">
    <property type="entry name" value="Glycos_transf_2"/>
    <property type="match status" value="1"/>
</dbReference>
<sequence>MTSVSLIITTYNWKEALGAVLRSIKEQTLLPNEVIIADDGSRRDTKELVMSYQQTFPVPIIHSWQPDEGFRAAESRNRAIAKASSDYIIIIDGDIYLPQHFVKDHLNASKKGQFIQGGRVILNEANSQRLISKDIMPSFFDSGIKNRKNMLRNRLLSKLTSRIWNVDKSTRSCNMSFWREDALSVNGFNNEFVGWGREDSEFVYRLLHLGLDRLYLKFSAAGIHLYHKENPRESLEKNDRIFKNTVLNKLTRCDKGIDRFLKEE</sequence>
<accession>A0A9X1XJZ6</accession>
<protein>
    <submittedName>
        <fullName evidence="2">Glycosyltransferase family 2 protein</fullName>
    </submittedName>
</protein>
<feature type="domain" description="Glycosyltransferase 2-like" evidence="1">
    <location>
        <begin position="5"/>
        <end position="173"/>
    </location>
</feature>
<dbReference type="PANTHER" id="PTHR43685:SF3">
    <property type="entry name" value="SLR2126 PROTEIN"/>
    <property type="match status" value="1"/>
</dbReference>
<dbReference type="InterPro" id="IPR001173">
    <property type="entry name" value="Glyco_trans_2-like"/>
</dbReference>
<dbReference type="CDD" id="cd06420">
    <property type="entry name" value="GT2_Chondriotin_Pol_N"/>
    <property type="match status" value="1"/>
</dbReference>
<dbReference type="SUPFAM" id="SSF53448">
    <property type="entry name" value="Nucleotide-diphospho-sugar transferases"/>
    <property type="match status" value="1"/>
</dbReference>
<dbReference type="PANTHER" id="PTHR43685">
    <property type="entry name" value="GLYCOSYLTRANSFERASE"/>
    <property type="match status" value="1"/>
</dbReference>
<name>A0A9X1XJZ6_9VIBR</name>
<proteinExistence type="predicted"/>
<dbReference type="Gene3D" id="3.90.550.10">
    <property type="entry name" value="Spore Coat Polysaccharide Biosynthesis Protein SpsA, Chain A"/>
    <property type="match status" value="1"/>
</dbReference>
<organism evidence="2 3">
    <name type="scientific">Vibrio amylolyticus</name>
    <dbReference type="NCBI Taxonomy" id="2847292"/>
    <lineage>
        <taxon>Bacteria</taxon>
        <taxon>Pseudomonadati</taxon>
        <taxon>Pseudomonadota</taxon>
        <taxon>Gammaproteobacteria</taxon>
        <taxon>Vibrionales</taxon>
        <taxon>Vibrionaceae</taxon>
        <taxon>Vibrio</taxon>
    </lineage>
</organism>
<dbReference type="Proteomes" id="UP001139559">
    <property type="component" value="Unassembled WGS sequence"/>
</dbReference>
<evidence type="ECO:0000313" key="3">
    <source>
        <dbReference type="Proteomes" id="UP001139559"/>
    </source>
</evidence>
<reference evidence="2" key="1">
    <citation type="submission" date="2021-11" db="EMBL/GenBank/DDBJ databases">
        <title>Vibrio ZSDE26 sp. nov. and Vibrio ZSDZ34 sp. nov., isolated from coastal seawater in Qingdao.</title>
        <authorList>
            <person name="Zhang P."/>
        </authorList>
    </citation>
    <scope>NUCLEOTIDE SEQUENCE</scope>
    <source>
        <strain evidence="2">ZSDE26</strain>
    </source>
</reference>
<keyword evidence="3" id="KW-1185">Reference proteome</keyword>